<sequence length="106" mass="12241">MLNDIREKIGRRQYEFSRHALDRMIIRDIGVAEIEQAIQNSARIIEDYPGDKYGPSCLILGLTDAGRPLHVQCSHPTRTLLKIITVYEPNPMFWIGWRVRKGGKVH</sequence>
<protein>
    <recommendedName>
        <fullName evidence="4">DUF4258 domain-containing protein</fullName>
    </recommendedName>
</protein>
<evidence type="ECO:0000313" key="3">
    <source>
        <dbReference type="EMBL" id="VFK05742.1"/>
    </source>
</evidence>
<organism evidence="3">
    <name type="scientific">Candidatus Kentrum sp. FM</name>
    <dbReference type="NCBI Taxonomy" id="2126340"/>
    <lineage>
        <taxon>Bacteria</taxon>
        <taxon>Pseudomonadati</taxon>
        <taxon>Pseudomonadota</taxon>
        <taxon>Gammaproteobacteria</taxon>
        <taxon>Candidatus Kentrum</taxon>
    </lineage>
</organism>
<dbReference type="AlphaFoldDB" id="A0A450VLQ6"/>
<evidence type="ECO:0000313" key="1">
    <source>
        <dbReference type="EMBL" id="VFJ43446.1"/>
    </source>
</evidence>
<name>A0A450VLQ6_9GAMM</name>
<accession>A0A450VLQ6</accession>
<dbReference type="EMBL" id="CAADFA010000004">
    <property type="protein sequence ID" value="VFJ43885.1"/>
    <property type="molecule type" value="Genomic_DNA"/>
</dbReference>
<dbReference type="InterPro" id="IPR025354">
    <property type="entry name" value="DUF4258"/>
</dbReference>
<dbReference type="Pfam" id="PF14076">
    <property type="entry name" value="DUF4258"/>
    <property type="match status" value="1"/>
</dbReference>
<proteinExistence type="predicted"/>
<dbReference type="EMBL" id="CAADEZ010000008">
    <property type="protein sequence ID" value="VFJ43446.1"/>
    <property type="molecule type" value="Genomic_DNA"/>
</dbReference>
<evidence type="ECO:0000313" key="2">
    <source>
        <dbReference type="EMBL" id="VFJ43885.1"/>
    </source>
</evidence>
<dbReference type="EMBL" id="CAADFL010000004">
    <property type="protein sequence ID" value="VFK05742.1"/>
    <property type="molecule type" value="Genomic_DNA"/>
</dbReference>
<gene>
    <name evidence="1" type="ORF">BECKFM1743A_GA0114220_1000825</name>
    <name evidence="3" type="ORF">BECKFM1743B_GA0114221_100044</name>
    <name evidence="2" type="ORF">BECKFM1743C_GA0114222_1000427</name>
</gene>
<evidence type="ECO:0008006" key="4">
    <source>
        <dbReference type="Google" id="ProtNLM"/>
    </source>
</evidence>
<reference evidence="3" key="1">
    <citation type="submission" date="2019-02" db="EMBL/GenBank/DDBJ databases">
        <authorList>
            <person name="Gruber-Vodicka R. H."/>
            <person name="Seah K. B. B."/>
        </authorList>
    </citation>
    <scope>NUCLEOTIDE SEQUENCE</scope>
    <source>
        <strain evidence="1">BECK_BZ163</strain>
        <strain evidence="3">BECK_BZ164</strain>
        <strain evidence="2">BECK_BZ165</strain>
    </source>
</reference>